<keyword evidence="9" id="KW-0966">Cell projection</keyword>
<evidence type="ECO:0000256" key="7">
    <source>
        <dbReference type="ARBA" id="ARBA00023069"/>
    </source>
</evidence>
<keyword evidence="8" id="KW-0206">Cytoskeleton</keyword>
<evidence type="ECO:0000256" key="3">
    <source>
        <dbReference type="ARBA" id="ARBA00022448"/>
    </source>
</evidence>
<comment type="similarity">
    <text evidence="10">Belongs to the CEP41 family.</text>
</comment>
<dbReference type="AlphaFoldDB" id="A0AAE0Z4U3"/>
<sequence length="351" mass="38936">MSARGRKSVNPLDKKIPVNPKFKHVRSTLDTGASLSKYMEKLEEMKRDYNFKKDEIFKRMKIPTFAQLVVQVADFDTCDDTIAEEGEPYADSARDDRPDTADREVQQIQRGPAASGGGDSNPAQTPEIDTSRSRLEQVINGLGEVDLDEPTKLRTAPLPMMGDQCPYLLLDVRDKDAYDECHIITAKSYPTAMLARSVNYETKDMLNFKNKPGKIILLYDDDETISHRAATTLVQRGYDNLFMLSGGLRMAYKMFPEGLITGTMPAALIEELSGIKSLGKKSKPMPVEKVPADVTSFTQDHVDKLCEHLDGVLSDRSVGSRLSKTSRQGRSTSLSSSTSTISSLGKKPFKP</sequence>
<dbReference type="InterPro" id="IPR001763">
    <property type="entry name" value="Rhodanese-like_dom"/>
</dbReference>
<dbReference type="PANTHER" id="PTHR44390">
    <property type="entry name" value="CENTROSOMAL PROTEIN OF 41 KDA"/>
    <property type="match status" value="1"/>
</dbReference>
<evidence type="ECO:0000256" key="5">
    <source>
        <dbReference type="ARBA" id="ARBA00022794"/>
    </source>
</evidence>
<keyword evidence="5" id="KW-0970">Cilium biogenesis/degradation</keyword>
<dbReference type="PROSITE" id="PS50206">
    <property type="entry name" value="RHODANESE_3"/>
    <property type="match status" value="1"/>
</dbReference>
<keyword evidence="14" id="KW-1185">Reference proteome</keyword>
<dbReference type="CDD" id="cd00158">
    <property type="entry name" value="RHOD"/>
    <property type="match status" value="1"/>
</dbReference>
<reference evidence="13" key="1">
    <citation type="journal article" date="2023" name="G3 (Bethesda)">
        <title>A reference genome for the long-term kleptoplast-retaining sea slug Elysia crispata morphotype clarki.</title>
        <authorList>
            <person name="Eastman K.E."/>
            <person name="Pendleton A.L."/>
            <person name="Shaikh M.A."/>
            <person name="Suttiyut T."/>
            <person name="Ogas R."/>
            <person name="Tomko P."/>
            <person name="Gavelis G."/>
            <person name="Widhalm J.R."/>
            <person name="Wisecaver J.H."/>
        </authorList>
    </citation>
    <scope>NUCLEOTIDE SEQUENCE</scope>
    <source>
        <strain evidence="13">ECLA1</strain>
    </source>
</reference>
<feature type="domain" description="Rhodanese" evidence="12">
    <location>
        <begin position="163"/>
        <end position="261"/>
    </location>
</feature>
<dbReference type="GO" id="GO:0015031">
    <property type="term" value="P:protein transport"/>
    <property type="evidence" value="ECO:0007669"/>
    <property type="project" value="UniProtKB-KW"/>
</dbReference>
<evidence type="ECO:0000256" key="9">
    <source>
        <dbReference type="ARBA" id="ARBA00023273"/>
    </source>
</evidence>
<evidence type="ECO:0000256" key="2">
    <source>
        <dbReference type="ARBA" id="ARBA00004300"/>
    </source>
</evidence>
<protein>
    <recommendedName>
        <fullName evidence="12">Rhodanese domain-containing protein</fullName>
    </recommendedName>
</protein>
<feature type="compositionally biased region" description="Low complexity" evidence="11">
    <location>
        <begin position="325"/>
        <end position="345"/>
    </location>
</feature>
<evidence type="ECO:0000313" key="13">
    <source>
        <dbReference type="EMBL" id="KAK3762789.1"/>
    </source>
</evidence>
<dbReference type="PANTHER" id="PTHR44390:SF1">
    <property type="entry name" value="CENTROSOMAL PROTEIN OF 41 KDA"/>
    <property type="match status" value="1"/>
</dbReference>
<accession>A0AAE0Z4U3</accession>
<keyword evidence="7" id="KW-0969">Cilium</keyword>
<dbReference type="InterPro" id="IPR036873">
    <property type="entry name" value="Rhodanese-like_dom_sf"/>
</dbReference>
<evidence type="ECO:0000313" key="14">
    <source>
        <dbReference type="Proteomes" id="UP001283361"/>
    </source>
</evidence>
<evidence type="ECO:0000256" key="6">
    <source>
        <dbReference type="ARBA" id="ARBA00022927"/>
    </source>
</evidence>
<dbReference type="InterPro" id="IPR051889">
    <property type="entry name" value="CEP41"/>
</dbReference>
<proteinExistence type="inferred from homology"/>
<comment type="caution">
    <text evidence="13">The sequence shown here is derived from an EMBL/GenBank/DDBJ whole genome shotgun (WGS) entry which is preliminary data.</text>
</comment>
<gene>
    <name evidence="13" type="ORF">RRG08_040486</name>
</gene>
<dbReference type="SUPFAM" id="SSF52821">
    <property type="entry name" value="Rhodanese/Cell cycle control phosphatase"/>
    <property type="match status" value="1"/>
</dbReference>
<dbReference type="Gene3D" id="3.40.250.10">
    <property type="entry name" value="Rhodanese-like domain"/>
    <property type="match status" value="1"/>
</dbReference>
<name>A0AAE0Z4U3_9GAST</name>
<dbReference type="Pfam" id="PF00581">
    <property type="entry name" value="Rhodanese"/>
    <property type="match status" value="1"/>
</dbReference>
<evidence type="ECO:0000256" key="1">
    <source>
        <dbReference type="ARBA" id="ARBA00004120"/>
    </source>
</evidence>
<comment type="subcellular location">
    <subcellularLocation>
        <location evidence="1">Cytoplasm</location>
        <location evidence="1">Cytoskeleton</location>
        <location evidence="1">Cilium basal body</location>
    </subcellularLocation>
    <subcellularLocation>
        <location evidence="2">Cytoplasm</location>
        <location evidence="2">Cytoskeleton</location>
        <location evidence="2">Microtubule organizing center</location>
        <location evidence="2">Centrosome</location>
    </subcellularLocation>
</comment>
<evidence type="ECO:0000256" key="11">
    <source>
        <dbReference type="SAM" id="MobiDB-lite"/>
    </source>
</evidence>
<keyword evidence="3" id="KW-0813">Transport</keyword>
<feature type="region of interest" description="Disordered" evidence="11">
    <location>
        <begin position="318"/>
        <end position="351"/>
    </location>
</feature>
<dbReference type="SMART" id="SM00450">
    <property type="entry name" value="RHOD"/>
    <property type="match status" value="1"/>
</dbReference>
<dbReference type="GO" id="GO:0005813">
    <property type="term" value="C:centrosome"/>
    <property type="evidence" value="ECO:0007669"/>
    <property type="project" value="UniProtKB-SubCell"/>
</dbReference>
<keyword evidence="6" id="KW-0653">Protein transport</keyword>
<feature type="compositionally biased region" description="Basic and acidic residues" evidence="11">
    <location>
        <begin position="92"/>
        <end position="105"/>
    </location>
</feature>
<organism evidence="13 14">
    <name type="scientific">Elysia crispata</name>
    <name type="common">lettuce slug</name>
    <dbReference type="NCBI Taxonomy" id="231223"/>
    <lineage>
        <taxon>Eukaryota</taxon>
        <taxon>Metazoa</taxon>
        <taxon>Spiralia</taxon>
        <taxon>Lophotrochozoa</taxon>
        <taxon>Mollusca</taxon>
        <taxon>Gastropoda</taxon>
        <taxon>Heterobranchia</taxon>
        <taxon>Euthyneura</taxon>
        <taxon>Panpulmonata</taxon>
        <taxon>Sacoglossa</taxon>
        <taxon>Placobranchoidea</taxon>
        <taxon>Plakobranchidae</taxon>
        <taxon>Elysia</taxon>
    </lineage>
</organism>
<dbReference type="GO" id="GO:0060271">
    <property type="term" value="P:cilium assembly"/>
    <property type="evidence" value="ECO:0007669"/>
    <property type="project" value="TreeGrafter"/>
</dbReference>
<evidence type="ECO:0000256" key="4">
    <source>
        <dbReference type="ARBA" id="ARBA00022490"/>
    </source>
</evidence>
<dbReference type="GO" id="GO:0036064">
    <property type="term" value="C:ciliary basal body"/>
    <property type="evidence" value="ECO:0007669"/>
    <property type="project" value="TreeGrafter"/>
</dbReference>
<dbReference type="EMBL" id="JAWDGP010004637">
    <property type="protein sequence ID" value="KAK3762789.1"/>
    <property type="molecule type" value="Genomic_DNA"/>
</dbReference>
<evidence type="ECO:0000256" key="8">
    <source>
        <dbReference type="ARBA" id="ARBA00023212"/>
    </source>
</evidence>
<evidence type="ECO:0000259" key="12">
    <source>
        <dbReference type="PROSITE" id="PS50206"/>
    </source>
</evidence>
<keyword evidence="4" id="KW-0963">Cytoplasm</keyword>
<feature type="region of interest" description="Disordered" evidence="11">
    <location>
        <begin position="85"/>
        <end position="132"/>
    </location>
</feature>
<evidence type="ECO:0000256" key="10">
    <source>
        <dbReference type="ARBA" id="ARBA00038465"/>
    </source>
</evidence>
<dbReference type="Proteomes" id="UP001283361">
    <property type="component" value="Unassembled WGS sequence"/>
</dbReference>